<organism evidence="2 3">
    <name type="scientific">Rhodopseudomonas palustris</name>
    <dbReference type="NCBI Taxonomy" id="1076"/>
    <lineage>
        <taxon>Bacteria</taxon>
        <taxon>Pseudomonadati</taxon>
        <taxon>Pseudomonadota</taxon>
        <taxon>Alphaproteobacteria</taxon>
        <taxon>Hyphomicrobiales</taxon>
        <taxon>Nitrobacteraceae</taxon>
        <taxon>Rhodopseudomonas</taxon>
    </lineage>
</organism>
<gene>
    <name evidence="2" type="ORF">DNX69_18370</name>
</gene>
<dbReference type="Gene3D" id="3.40.50.880">
    <property type="match status" value="1"/>
</dbReference>
<dbReference type="PANTHER" id="PTHR42695:SF5">
    <property type="entry name" value="GLUTAMINE AMIDOTRANSFERASE YLR126C-RELATED"/>
    <property type="match status" value="1"/>
</dbReference>
<evidence type="ECO:0000313" key="2">
    <source>
        <dbReference type="EMBL" id="PZA11264.1"/>
    </source>
</evidence>
<dbReference type="RefSeq" id="WP_110787350.1">
    <property type="nucleotide sequence ID" value="NZ_QKQS01000023.1"/>
</dbReference>
<evidence type="ECO:0000313" key="3">
    <source>
        <dbReference type="Proteomes" id="UP000248134"/>
    </source>
</evidence>
<feature type="domain" description="Glutamine amidotransferase" evidence="1">
    <location>
        <begin position="31"/>
        <end position="186"/>
    </location>
</feature>
<comment type="caution">
    <text evidence="2">The sequence shown here is derived from an EMBL/GenBank/DDBJ whole genome shotgun (WGS) entry which is preliminary data.</text>
</comment>
<dbReference type="GO" id="GO:0005829">
    <property type="term" value="C:cytosol"/>
    <property type="evidence" value="ECO:0007669"/>
    <property type="project" value="TreeGrafter"/>
</dbReference>
<dbReference type="CDD" id="cd01741">
    <property type="entry name" value="GATase1_1"/>
    <property type="match status" value="1"/>
</dbReference>
<evidence type="ECO:0000259" key="1">
    <source>
        <dbReference type="Pfam" id="PF00117"/>
    </source>
</evidence>
<dbReference type="InterPro" id="IPR044992">
    <property type="entry name" value="ChyE-like"/>
</dbReference>
<proteinExistence type="predicted"/>
<dbReference type="PANTHER" id="PTHR42695">
    <property type="entry name" value="GLUTAMINE AMIDOTRANSFERASE YLR126C-RELATED"/>
    <property type="match status" value="1"/>
</dbReference>
<dbReference type="NCBIfam" id="NF005458">
    <property type="entry name" value="PRK07053.1"/>
    <property type="match status" value="1"/>
</dbReference>
<dbReference type="EMBL" id="QKQS01000023">
    <property type="protein sequence ID" value="PZA11264.1"/>
    <property type="molecule type" value="Genomic_DNA"/>
</dbReference>
<reference evidence="2 3" key="1">
    <citation type="submission" date="2018-06" db="EMBL/GenBank/DDBJ databases">
        <title>Draft Whole-Genome Sequence of the purple photosynthetic bacterium Rhodospeudomonas palustris XCP.</title>
        <authorList>
            <person name="Rayyan A."/>
            <person name="Meyer T.E."/>
            <person name="Kyndt J.A."/>
        </authorList>
    </citation>
    <scope>NUCLEOTIDE SEQUENCE [LARGE SCALE GENOMIC DNA]</scope>
    <source>
        <strain evidence="2 3">XCP</strain>
    </source>
</reference>
<sequence length="238" mass="25512">MTDLPGSKTAVVIRHVIFEDLGHFAPVLTAAGYDIHYIDLDQASLSAIDPNQPDLLIVLGGPIGVYEVEAYPYLLEERRMLAARLAAKRPTFGICLGAQQIAATLGADVAPMGHKEIGFGPLTLTDAGRRGPLRHLDGVPLLHWHGDAFQIPAGAENLATTALCATQGFAIGRNVLGLQFHPEVEIDHGIERWLTGHAAELSGAGIDPRALRAQANAIPSDAHVAGQRMFEEWLSQLD</sequence>
<dbReference type="InterPro" id="IPR029062">
    <property type="entry name" value="Class_I_gatase-like"/>
</dbReference>
<keyword evidence="2" id="KW-0315">Glutamine amidotransferase</keyword>
<dbReference type="Proteomes" id="UP000248134">
    <property type="component" value="Unassembled WGS sequence"/>
</dbReference>
<accession>A0A323UFG4</accession>
<dbReference type="Pfam" id="PF00117">
    <property type="entry name" value="GATase"/>
    <property type="match status" value="1"/>
</dbReference>
<keyword evidence="2" id="KW-0808">Transferase</keyword>
<dbReference type="PROSITE" id="PS51273">
    <property type="entry name" value="GATASE_TYPE_1"/>
    <property type="match status" value="1"/>
</dbReference>
<name>A0A323UFG4_RHOPL</name>
<protein>
    <submittedName>
        <fullName evidence="2">Glutamine amidotransferase</fullName>
    </submittedName>
</protein>
<dbReference type="OrthoDB" id="9813383at2"/>
<dbReference type="SUPFAM" id="SSF52317">
    <property type="entry name" value="Class I glutamine amidotransferase-like"/>
    <property type="match status" value="1"/>
</dbReference>
<dbReference type="InterPro" id="IPR017926">
    <property type="entry name" value="GATASE"/>
</dbReference>
<dbReference type="AlphaFoldDB" id="A0A323UFG4"/>
<dbReference type="GO" id="GO:0016740">
    <property type="term" value="F:transferase activity"/>
    <property type="evidence" value="ECO:0007669"/>
    <property type="project" value="UniProtKB-KW"/>
</dbReference>